<keyword evidence="2" id="KW-0238">DNA-binding</keyword>
<reference evidence="5 6" key="1">
    <citation type="submission" date="2016-08" db="EMBL/GenBank/DDBJ databases">
        <title>Complete genome sequence of Acinetobacter baylyi strain GFJ2.</title>
        <authorList>
            <person name="Tabata M."/>
            <person name="Kuboki S."/>
            <person name="Gibu N."/>
            <person name="Kinouchi Y."/>
            <person name="Vangnai A."/>
            <person name="Kasai D."/>
            <person name="Fukuda M."/>
        </authorList>
    </citation>
    <scope>NUCLEOTIDE SEQUENCE [LARGE SCALE GENOMIC DNA]</scope>
    <source>
        <strain evidence="5 6">GFJ2</strain>
    </source>
</reference>
<evidence type="ECO:0000313" key="6">
    <source>
        <dbReference type="Proteomes" id="UP000185674"/>
    </source>
</evidence>
<evidence type="ECO:0000313" key="5">
    <source>
        <dbReference type="EMBL" id="APV37037.1"/>
    </source>
</evidence>
<dbReference type="PANTHER" id="PTHR46796">
    <property type="entry name" value="HTH-TYPE TRANSCRIPTIONAL ACTIVATOR RHAS-RELATED"/>
    <property type="match status" value="1"/>
</dbReference>
<dbReference type="eggNOG" id="COG4977">
    <property type="taxonomic scope" value="Bacteria"/>
</dbReference>
<name>A0A1P8ELF5_9GAMM</name>
<evidence type="ECO:0000256" key="2">
    <source>
        <dbReference type="ARBA" id="ARBA00023125"/>
    </source>
</evidence>
<dbReference type="STRING" id="487316.BEN76_13855"/>
<dbReference type="GO" id="GO:0043565">
    <property type="term" value="F:sequence-specific DNA binding"/>
    <property type="evidence" value="ECO:0007669"/>
    <property type="project" value="InterPro"/>
</dbReference>
<dbReference type="AlphaFoldDB" id="A0A1P8ELF5"/>
<keyword evidence="3" id="KW-0804">Transcription</keyword>
<keyword evidence="1" id="KW-0805">Transcription regulation</keyword>
<gene>
    <name evidence="5" type="ORF">BEN76_13855</name>
</gene>
<dbReference type="Gene3D" id="1.10.10.60">
    <property type="entry name" value="Homeodomain-like"/>
    <property type="match status" value="2"/>
</dbReference>
<accession>A0A1P8ELF5</accession>
<dbReference type="InterPro" id="IPR020449">
    <property type="entry name" value="Tscrpt_reg_AraC-type_HTH"/>
</dbReference>
<dbReference type="PROSITE" id="PS01124">
    <property type="entry name" value="HTH_ARAC_FAMILY_2"/>
    <property type="match status" value="1"/>
</dbReference>
<evidence type="ECO:0000259" key="4">
    <source>
        <dbReference type="PROSITE" id="PS01124"/>
    </source>
</evidence>
<dbReference type="InterPro" id="IPR050204">
    <property type="entry name" value="AraC_XylS_family_regulators"/>
</dbReference>
<dbReference type="PANTHER" id="PTHR46796:SF6">
    <property type="entry name" value="ARAC SUBFAMILY"/>
    <property type="match status" value="1"/>
</dbReference>
<sequence length="291" mass="33530">MNYQTLSQLQQHKTKLLDSLQLGSGMQLAAWQNQHDRVSVCSDHHTLSLYIKGGYESYKKTPQGWRNGGGPDRFCLMPEGQASTWDIRDHLRFVHLYYTDQHLKHVAAQIWDKEPAHIELAEQSFVEDVQISSVYRHFLLNCDWQDRSNHLQLSHSASLLLISLLQRYSNVEWQLPRVSGGLAPFMLHRLKAWIDEHLAEALTLADMAAQTELSEYHFAHMFKQSTGVSPHQYVLQQRLQRAHDLALHSTHPLTGIALQCGFSSASHFSTRFKQYYGYRPSELRLGRAIPD</sequence>
<dbReference type="PRINTS" id="PR00032">
    <property type="entry name" value="HTHARAC"/>
</dbReference>
<dbReference type="GO" id="GO:0003700">
    <property type="term" value="F:DNA-binding transcription factor activity"/>
    <property type="evidence" value="ECO:0007669"/>
    <property type="project" value="InterPro"/>
</dbReference>
<dbReference type="SMART" id="SM00342">
    <property type="entry name" value="HTH_ARAC"/>
    <property type="match status" value="1"/>
</dbReference>
<feature type="domain" description="HTH araC/xylS-type" evidence="4">
    <location>
        <begin position="188"/>
        <end position="286"/>
    </location>
</feature>
<evidence type="ECO:0000256" key="3">
    <source>
        <dbReference type="ARBA" id="ARBA00023163"/>
    </source>
</evidence>
<dbReference type="Proteomes" id="UP000185674">
    <property type="component" value="Chromosome"/>
</dbReference>
<dbReference type="EMBL" id="CP016896">
    <property type="protein sequence ID" value="APV37037.1"/>
    <property type="molecule type" value="Genomic_DNA"/>
</dbReference>
<dbReference type="KEGG" id="asol:BEN76_13855"/>
<organism evidence="5 6">
    <name type="scientific">Acinetobacter soli</name>
    <dbReference type="NCBI Taxonomy" id="487316"/>
    <lineage>
        <taxon>Bacteria</taxon>
        <taxon>Pseudomonadati</taxon>
        <taxon>Pseudomonadota</taxon>
        <taxon>Gammaproteobacteria</taxon>
        <taxon>Moraxellales</taxon>
        <taxon>Moraxellaceae</taxon>
        <taxon>Acinetobacter</taxon>
    </lineage>
</organism>
<dbReference type="SUPFAM" id="SSF46689">
    <property type="entry name" value="Homeodomain-like"/>
    <property type="match status" value="2"/>
</dbReference>
<protein>
    <submittedName>
        <fullName evidence="5">AraC family transcriptional regulator</fullName>
    </submittedName>
</protein>
<dbReference type="InterPro" id="IPR009057">
    <property type="entry name" value="Homeodomain-like_sf"/>
</dbReference>
<dbReference type="RefSeq" id="WP_076033342.1">
    <property type="nucleotide sequence ID" value="NZ_CP016896.1"/>
</dbReference>
<evidence type="ECO:0000256" key="1">
    <source>
        <dbReference type="ARBA" id="ARBA00023015"/>
    </source>
</evidence>
<proteinExistence type="predicted"/>
<dbReference type="Pfam" id="PF12833">
    <property type="entry name" value="HTH_18"/>
    <property type="match status" value="1"/>
</dbReference>
<dbReference type="InterPro" id="IPR018060">
    <property type="entry name" value="HTH_AraC"/>
</dbReference>